<dbReference type="EMBL" id="JACGWJ010000018">
    <property type="protein sequence ID" value="KAL0349802.1"/>
    <property type="molecule type" value="Genomic_DNA"/>
</dbReference>
<evidence type="ECO:0000313" key="1">
    <source>
        <dbReference type="EMBL" id="KAL0349802.1"/>
    </source>
</evidence>
<gene>
    <name evidence="1" type="ORF">Sradi_4129400</name>
</gene>
<proteinExistence type="predicted"/>
<dbReference type="PANTHER" id="PTHR44575">
    <property type="entry name" value="OS01G0589200 PROTEIN"/>
    <property type="match status" value="1"/>
</dbReference>
<sequence length="74" mass="8226">MAGLFEKQAEMFLDARPTYQAEWHKMLAELTAHHSLAWDVGTGNGQATLGTIRLGVKTNEWVVYDHGALQGQPM</sequence>
<organism evidence="1">
    <name type="scientific">Sesamum radiatum</name>
    <name type="common">Black benniseed</name>
    <dbReference type="NCBI Taxonomy" id="300843"/>
    <lineage>
        <taxon>Eukaryota</taxon>
        <taxon>Viridiplantae</taxon>
        <taxon>Streptophyta</taxon>
        <taxon>Embryophyta</taxon>
        <taxon>Tracheophyta</taxon>
        <taxon>Spermatophyta</taxon>
        <taxon>Magnoliopsida</taxon>
        <taxon>eudicotyledons</taxon>
        <taxon>Gunneridae</taxon>
        <taxon>Pentapetalae</taxon>
        <taxon>asterids</taxon>
        <taxon>lamiids</taxon>
        <taxon>Lamiales</taxon>
        <taxon>Pedaliaceae</taxon>
        <taxon>Sesamum</taxon>
    </lineage>
</organism>
<protein>
    <submittedName>
        <fullName evidence="1">Uncharacterized protein</fullName>
    </submittedName>
</protein>
<comment type="caution">
    <text evidence="1">The sequence shown here is derived from an EMBL/GenBank/DDBJ whole genome shotgun (WGS) entry which is preliminary data.</text>
</comment>
<dbReference type="Gene3D" id="3.40.50.150">
    <property type="entry name" value="Vaccinia Virus protein VP39"/>
    <property type="match status" value="1"/>
</dbReference>
<dbReference type="PANTHER" id="PTHR44575:SF2">
    <property type="entry name" value="OS01G0589200 PROTEIN"/>
    <property type="match status" value="1"/>
</dbReference>
<accession>A0AAW2P138</accession>
<reference evidence="1" key="1">
    <citation type="submission" date="2020-06" db="EMBL/GenBank/DDBJ databases">
        <authorList>
            <person name="Li T."/>
            <person name="Hu X."/>
            <person name="Zhang T."/>
            <person name="Song X."/>
            <person name="Zhang H."/>
            <person name="Dai N."/>
            <person name="Sheng W."/>
            <person name="Hou X."/>
            <person name="Wei L."/>
        </authorList>
    </citation>
    <scope>NUCLEOTIDE SEQUENCE</scope>
    <source>
        <strain evidence="1">G02</strain>
        <tissue evidence="1">Leaf</tissue>
    </source>
</reference>
<reference evidence="1" key="2">
    <citation type="journal article" date="2024" name="Plant">
        <title>Genomic evolution and insights into agronomic trait innovations of Sesamum species.</title>
        <authorList>
            <person name="Miao H."/>
            <person name="Wang L."/>
            <person name="Qu L."/>
            <person name="Liu H."/>
            <person name="Sun Y."/>
            <person name="Le M."/>
            <person name="Wang Q."/>
            <person name="Wei S."/>
            <person name="Zheng Y."/>
            <person name="Lin W."/>
            <person name="Duan Y."/>
            <person name="Cao H."/>
            <person name="Xiong S."/>
            <person name="Wang X."/>
            <person name="Wei L."/>
            <person name="Li C."/>
            <person name="Ma Q."/>
            <person name="Ju M."/>
            <person name="Zhao R."/>
            <person name="Li G."/>
            <person name="Mu C."/>
            <person name="Tian Q."/>
            <person name="Mei H."/>
            <person name="Zhang T."/>
            <person name="Gao T."/>
            <person name="Zhang H."/>
        </authorList>
    </citation>
    <scope>NUCLEOTIDE SEQUENCE</scope>
    <source>
        <strain evidence="1">G02</strain>
    </source>
</reference>
<dbReference type="AlphaFoldDB" id="A0AAW2P138"/>
<name>A0AAW2P138_SESRA</name>
<dbReference type="InterPro" id="IPR029063">
    <property type="entry name" value="SAM-dependent_MTases_sf"/>
</dbReference>